<feature type="non-terminal residue" evidence="3">
    <location>
        <position position="1"/>
    </location>
</feature>
<reference evidence="3" key="1">
    <citation type="journal article" date="2013" name="Environ. Microbiol.">
        <title>Seasonally variable intestinal metagenomes of the red palm weevil (Rhynchophorus ferrugineus).</title>
        <authorList>
            <person name="Jia S."/>
            <person name="Zhang X."/>
            <person name="Zhang G."/>
            <person name="Yin A."/>
            <person name="Zhang S."/>
            <person name="Li F."/>
            <person name="Wang L."/>
            <person name="Zhao D."/>
            <person name="Yun Q."/>
            <person name="Tala"/>
            <person name="Wang J."/>
            <person name="Sun G."/>
            <person name="Baabdullah M."/>
            <person name="Yu X."/>
            <person name="Hu S."/>
            <person name="Al-Mssallem I.S."/>
            <person name="Yu J."/>
        </authorList>
    </citation>
    <scope>NUCLEOTIDE SEQUENCE</scope>
</reference>
<feature type="non-terminal residue" evidence="3">
    <location>
        <position position="150"/>
    </location>
</feature>
<dbReference type="InterPro" id="IPR000757">
    <property type="entry name" value="Beta-glucanase-like"/>
</dbReference>
<dbReference type="Pfam" id="PF00722">
    <property type="entry name" value="Glyco_hydro_16"/>
    <property type="match status" value="1"/>
</dbReference>
<sequence length="150" mass="16404">DFRGLTDTELAEPIGYNPFSVVDGQLVITAEPIGEQTAATKQYEFTSGMISSQSSFWQTYGYFEMTAELPEGAGAWPAFWMLPVDNSWPPEIDILEAFGDQPDQVHTAVIGSGGTTEAWTQVDTSGGTHNFGVMWTPYEITFYVDGVKTG</sequence>
<name>A0A060C657_9HYPH</name>
<evidence type="ECO:0000259" key="2">
    <source>
        <dbReference type="PROSITE" id="PS51762"/>
    </source>
</evidence>
<dbReference type="EMBL" id="KF123416">
    <property type="protein sequence ID" value="AIA90719.1"/>
    <property type="molecule type" value="Genomic_DNA"/>
</dbReference>
<protein>
    <submittedName>
        <fullName evidence="3">Glyco_hydro_16</fullName>
    </submittedName>
</protein>
<dbReference type="GO" id="GO:0005975">
    <property type="term" value="P:carbohydrate metabolic process"/>
    <property type="evidence" value="ECO:0007669"/>
    <property type="project" value="InterPro"/>
</dbReference>
<dbReference type="PANTHER" id="PTHR10963">
    <property type="entry name" value="GLYCOSYL HYDROLASE-RELATED"/>
    <property type="match status" value="1"/>
</dbReference>
<dbReference type="AlphaFoldDB" id="A0A060C657"/>
<feature type="domain" description="GH16" evidence="2">
    <location>
        <begin position="1"/>
        <end position="150"/>
    </location>
</feature>
<comment type="similarity">
    <text evidence="1">Belongs to the glycosyl hydrolase 16 family.</text>
</comment>
<dbReference type="CDD" id="cd08023">
    <property type="entry name" value="GH16_laminarinase_like"/>
    <property type="match status" value="1"/>
</dbReference>
<dbReference type="PANTHER" id="PTHR10963:SF55">
    <property type="entry name" value="GLYCOSIDE HYDROLASE FAMILY 16 PROTEIN"/>
    <property type="match status" value="1"/>
</dbReference>
<dbReference type="PROSITE" id="PS51762">
    <property type="entry name" value="GH16_2"/>
    <property type="match status" value="1"/>
</dbReference>
<proteinExistence type="inferred from homology"/>
<dbReference type="GO" id="GO:0004553">
    <property type="term" value="F:hydrolase activity, hydrolyzing O-glycosyl compounds"/>
    <property type="evidence" value="ECO:0007669"/>
    <property type="project" value="InterPro"/>
</dbReference>
<dbReference type="InterPro" id="IPR013320">
    <property type="entry name" value="ConA-like_dom_sf"/>
</dbReference>
<accession>A0A060C657</accession>
<evidence type="ECO:0000256" key="1">
    <source>
        <dbReference type="ARBA" id="ARBA00006865"/>
    </source>
</evidence>
<dbReference type="SUPFAM" id="SSF49899">
    <property type="entry name" value="Concanavalin A-like lectins/glucanases"/>
    <property type="match status" value="1"/>
</dbReference>
<organism evidence="3">
    <name type="scientific">uncultured Sinorhizobium sp</name>
    <dbReference type="NCBI Taxonomy" id="215603"/>
    <lineage>
        <taxon>Bacteria</taxon>
        <taxon>Pseudomonadati</taxon>
        <taxon>Pseudomonadota</taxon>
        <taxon>Alphaproteobacteria</taxon>
        <taxon>Hyphomicrobiales</taxon>
        <taxon>Rhizobiaceae</taxon>
        <taxon>Sinorhizobium/Ensifer group</taxon>
        <taxon>Sinorhizobium</taxon>
        <taxon>environmental samples</taxon>
    </lineage>
</organism>
<dbReference type="InterPro" id="IPR050546">
    <property type="entry name" value="Glycosyl_Hydrlase_16"/>
</dbReference>
<dbReference type="Gene3D" id="2.60.120.200">
    <property type="match status" value="1"/>
</dbReference>
<evidence type="ECO:0000313" key="3">
    <source>
        <dbReference type="EMBL" id="AIA90719.1"/>
    </source>
</evidence>